<feature type="chain" id="PRO_5035882394" description="Reverse transcriptase domain-containing protein" evidence="1">
    <location>
        <begin position="21"/>
        <end position="70"/>
    </location>
</feature>
<gene>
    <name evidence="2" type="ORF">KFK09_023223</name>
</gene>
<protein>
    <recommendedName>
        <fullName evidence="4">Reverse transcriptase domain-containing protein</fullName>
    </recommendedName>
</protein>
<sequence length="70" mass="8331">MWKKNCWITLKISFKPISLALFMDVLASHLQDDVPWCLLFTDDILIIDKTREGVDEKLEIWRSILESNFF</sequence>
<feature type="signal peptide" evidence="1">
    <location>
        <begin position="1"/>
        <end position="20"/>
    </location>
</feature>
<comment type="caution">
    <text evidence="2">The sequence shown here is derived from an EMBL/GenBank/DDBJ whole genome shotgun (WGS) entry which is preliminary data.</text>
</comment>
<evidence type="ECO:0000313" key="3">
    <source>
        <dbReference type="Proteomes" id="UP000829196"/>
    </source>
</evidence>
<organism evidence="2 3">
    <name type="scientific">Dendrobium nobile</name>
    <name type="common">Orchid</name>
    <dbReference type="NCBI Taxonomy" id="94219"/>
    <lineage>
        <taxon>Eukaryota</taxon>
        <taxon>Viridiplantae</taxon>
        <taxon>Streptophyta</taxon>
        <taxon>Embryophyta</taxon>
        <taxon>Tracheophyta</taxon>
        <taxon>Spermatophyta</taxon>
        <taxon>Magnoliopsida</taxon>
        <taxon>Liliopsida</taxon>
        <taxon>Asparagales</taxon>
        <taxon>Orchidaceae</taxon>
        <taxon>Epidendroideae</taxon>
        <taxon>Malaxideae</taxon>
        <taxon>Dendrobiinae</taxon>
        <taxon>Dendrobium</taxon>
    </lineage>
</organism>
<evidence type="ECO:0008006" key="4">
    <source>
        <dbReference type="Google" id="ProtNLM"/>
    </source>
</evidence>
<dbReference type="Proteomes" id="UP000829196">
    <property type="component" value="Unassembled WGS sequence"/>
</dbReference>
<reference evidence="2" key="1">
    <citation type="journal article" date="2022" name="Front. Genet.">
        <title>Chromosome-Scale Assembly of the Dendrobium nobile Genome Provides Insights Into the Molecular Mechanism of the Biosynthesis of the Medicinal Active Ingredient of Dendrobium.</title>
        <authorList>
            <person name="Xu Q."/>
            <person name="Niu S.-C."/>
            <person name="Li K.-L."/>
            <person name="Zheng P.-J."/>
            <person name="Zhang X.-J."/>
            <person name="Jia Y."/>
            <person name="Liu Y."/>
            <person name="Niu Y.-X."/>
            <person name="Yu L.-H."/>
            <person name="Chen D.-F."/>
            <person name="Zhang G.-Q."/>
        </authorList>
    </citation>
    <scope>NUCLEOTIDE SEQUENCE</scope>
    <source>
        <tissue evidence="2">Leaf</tissue>
    </source>
</reference>
<dbReference type="EMBL" id="JAGYWB010000016">
    <property type="protein sequence ID" value="KAI0496897.1"/>
    <property type="molecule type" value="Genomic_DNA"/>
</dbReference>
<keyword evidence="3" id="KW-1185">Reference proteome</keyword>
<evidence type="ECO:0000313" key="2">
    <source>
        <dbReference type="EMBL" id="KAI0496897.1"/>
    </source>
</evidence>
<evidence type="ECO:0000256" key="1">
    <source>
        <dbReference type="SAM" id="SignalP"/>
    </source>
</evidence>
<keyword evidence="1" id="KW-0732">Signal</keyword>
<name>A0A8T3AKW9_DENNO</name>
<proteinExistence type="predicted"/>
<dbReference type="OrthoDB" id="418748at2759"/>
<accession>A0A8T3AKW9</accession>
<dbReference type="AlphaFoldDB" id="A0A8T3AKW9"/>